<reference evidence="2 3" key="1">
    <citation type="submission" date="2019-02" db="EMBL/GenBank/DDBJ databases">
        <title>Siculibacillus lacustris gen. nov., sp. nov., a new rosette-forming bacterium isolated from a freshwater crater lake (Lake St. Ana, Romania).</title>
        <authorList>
            <person name="Felfoldi T."/>
            <person name="Marton Z."/>
            <person name="Szabo A."/>
            <person name="Mentes A."/>
            <person name="Boka K."/>
            <person name="Marialigeti K."/>
            <person name="Mathe I."/>
            <person name="Koncz M."/>
            <person name="Schumann P."/>
            <person name="Toth E."/>
        </authorList>
    </citation>
    <scope>NUCLEOTIDE SEQUENCE [LARGE SCALE GENOMIC DNA]</scope>
    <source>
        <strain evidence="2 3">SA-279</strain>
    </source>
</reference>
<evidence type="ECO:0000313" key="3">
    <source>
        <dbReference type="Proteomes" id="UP000292781"/>
    </source>
</evidence>
<name>A0A4Q9VH24_9HYPH</name>
<dbReference type="AlphaFoldDB" id="A0A4Q9VH24"/>
<dbReference type="EMBL" id="SJFN01000034">
    <property type="protein sequence ID" value="TBW34391.1"/>
    <property type="molecule type" value="Genomic_DNA"/>
</dbReference>
<dbReference type="Proteomes" id="UP000292781">
    <property type="component" value="Unassembled WGS sequence"/>
</dbReference>
<feature type="domain" description="NAD(P)-binding" evidence="1">
    <location>
        <begin position="7"/>
        <end position="210"/>
    </location>
</feature>
<comment type="caution">
    <text evidence="2">The sequence shown here is derived from an EMBL/GenBank/DDBJ whole genome shotgun (WGS) entry which is preliminary data.</text>
</comment>
<organism evidence="2 3">
    <name type="scientific">Siculibacillus lacustris</name>
    <dbReference type="NCBI Taxonomy" id="1549641"/>
    <lineage>
        <taxon>Bacteria</taxon>
        <taxon>Pseudomonadati</taxon>
        <taxon>Pseudomonadota</taxon>
        <taxon>Alphaproteobacteria</taxon>
        <taxon>Hyphomicrobiales</taxon>
        <taxon>Ancalomicrobiaceae</taxon>
        <taxon>Siculibacillus</taxon>
    </lineage>
</organism>
<keyword evidence="3" id="KW-1185">Reference proteome</keyword>
<dbReference type="Gene3D" id="3.40.50.720">
    <property type="entry name" value="NAD(P)-binding Rossmann-like Domain"/>
    <property type="match status" value="1"/>
</dbReference>
<protein>
    <submittedName>
        <fullName evidence="2">NAD-dependent epimerase/dehydratase family protein</fullName>
    </submittedName>
</protein>
<dbReference type="InterPro" id="IPR036291">
    <property type="entry name" value="NAD(P)-bd_dom_sf"/>
</dbReference>
<dbReference type="InterPro" id="IPR016040">
    <property type="entry name" value="NAD(P)-bd_dom"/>
</dbReference>
<accession>A0A4Q9VH24</accession>
<dbReference type="SUPFAM" id="SSF51735">
    <property type="entry name" value="NAD(P)-binding Rossmann-fold domains"/>
    <property type="match status" value="1"/>
</dbReference>
<dbReference type="PANTHER" id="PTHR43355">
    <property type="entry name" value="FLAVIN REDUCTASE (NADPH)"/>
    <property type="match status" value="1"/>
</dbReference>
<dbReference type="PANTHER" id="PTHR43355:SF2">
    <property type="entry name" value="FLAVIN REDUCTASE (NADPH)"/>
    <property type="match status" value="1"/>
</dbReference>
<dbReference type="Pfam" id="PF13460">
    <property type="entry name" value="NAD_binding_10"/>
    <property type="match status" value="1"/>
</dbReference>
<dbReference type="InterPro" id="IPR051606">
    <property type="entry name" value="Polyketide_Oxido-like"/>
</dbReference>
<sequence length="223" mass="22568">MKIALVGPTGFAGTAILAEALARGHAVTALARDPAKLAPRAGLTVVRADAYDAASVAAAVAGVDAVISAFNPGWSDPEIHDHFLQGARAIDAGTAAAGVKRLLVIGGAGSLYVAPGVQLIDTEHFPKAFFAGADAARKLLAAYLAGEIGAGLDWTFLSPPVMFGPHSADAAAPRTGKYRLGSEAPLMDGPVPAGISAADLAVAILDEIETPKHVRTRFTVASA</sequence>
<gene>
    <name evidence="2" type="ORF">EYW49_18300</name>
</gene>
<dbReference type="GO" id="GO:0016646">
    <property type="term" value="F:oxidoreductase activity, acting on the CH-NH group of donors, NAD or NADP as acceptor"/>
    <property type="evidence" value="ECO:0007669"/>
    <property type="project" value="TreeGrafter"/>
</dbReference>
<evidence type="ECO:0000259" key="1">
    <source>
        <dbReference type="Pfam" id="PF13460"/>
    </source>
</evidence>
<evidence type="ECO:0000313" key="2">
    <source>
        <dbReference type="EMBL" id="TBW34391.1"/>
    </source>
</evidence>
<proteinExistence type="predicted"/>
<dbReference type="RefSeq" id="WP_131311076.1">
    <property type="nucleotide sequence ID" value="NZ_SJFN01000034.1"/>
</dbReference>
<dbReference type="OrthoDB" id="7352421at2"/>